<dbReference type="PANTHER" id="PTHR11659">
    <property type="entry name" value="GLUTAMYL-TRNA GLN AMIDOTRANSFERASE SUBUNIT B MITOCHONDRIAL AND PROKARYOTIC PET112-RELATED"/>
    <property type="match status" value="1"/>
</dbReference>
<evidence type="ECO:0000256" key="4">
    <source>
        <dbReference type="ARBA" id="ARBA00022917"/>
    </source>
</evidence>
<name>X0YJF0_9ZZZZ</name>
<evidence type="ECO:0000256" key="3">
    <source>
        <dbReference type="ARBA" id="ARBA00022840"/>
    </source>
</evidence>
<dbReference type="Gene3D" id="1.10.150.380">
    <property type="entry name" value="GatB domain, N-terminal subdomain"/>
    <property type="match status" value="1"/>
</dbReference>
<comment type="caution">
    <text evidence="6">The sequence shown here is derived from an EMBL/GenBank/DDBJ whole genome shotgun (WGS) entry which is preliminary data.</text>
</comment>
<organism evidence="6">
    <name type="scientific">marine sediment metagenome</name>
    <dbReference type="NCBI Taxonomy" id="412755"/>
    <lineage>
        <taxon>unclassified sequences</taxon>
        <taxon>metagenomes</taxon>
        <taxon>ecological metagenomes</taxon>
    </lineage>
</organism>
<dbReference type="Pfam" id="PF02637">
    <property type="entry name" value="GatB_Yqey"/>
    <property type="match status" value="1"/>
</dbReference>
<dbReference type="SUPFAM" id="SSF55931">
    <property type="entry name" value="Glutamine synthetase/guanido kinase"/>
    <property type="match status" value="1"/>
</dbReference>
<feature type="domain" description="Asn/Gln amidotransferase" evidence="5">
    <location>
        <begin position="182"/>
        <end position="330"/>
    </location>
</feature>
<dbReference type="InterPro" id="IPR017959">
    <property type="entry name" value="Asn/Gln-tRNA_amidoTrfase_suB/E"/>
</dbReference>
<dbReference type="GO" id="GO:0005737">
    <property type="term" value="C:cytoplasm"/>
    <property type="evidence" value="ECO:0007669"/>
    <property type="project" value="InterPro"/>
</dbReference>
<dbReference type="SUPFAM" id="SSF55261">
    <property type="entry name" value="GAD domain-like"/>
    <property type="match status" value="1"/>
</dbReference>
<dbReference type="InterPro" id="IPR042114">
    <property type="entry name" value="GatB_C_1"/>
</dbReference>
<dbReference type="SMART" id="SM00845">
    <property type="entry name" value="GatB_Yqey"/>
    <property type="match status" value="1"/>
</dbReference>
<dbReference type="GO" id="GO:0070681">
    <property type="term" value="P:glutaminyl-tRNAGln biosynthesis via transamidation"/>
    <property type="evidence" value="ECO:0007669"/>
    <property type="project" value="TreeGrafter"/>
</dbReference>
<keyword evidence="4" id="KW-0648">Protein biosynthesis</keyword>
<evidence type="ECO:0000256" key="2">
    <source>
        <dbReference type="ARBA" id="ARBA00022741"/>
    </source>
</evidence>
<reference evidence="6" key="1">
    <citation type="journal article" date="2014" name="Front. Microbiol.">
        <title>High frequency of phylogenetically diverse reductive dehalogenase-homologous genes in deep subseafloor sedimentary metagenomes.</title>
        <authorList>
            <person name="Kawai M."/>
            <person name="Futagami T."/>
            <person name="Toyoda A."/>
            <person name="Takaki Y."/>
            <person name="Nishi S."/>
            <person name="Hori S."/>
            <person name="Arai W."/>
            <person name="Tsubouchi T."/>
            <person name="Morono Y."/>
            <person name="Uchiyama I."/>
            <person name="Ito T."/>
            <person name="Fujiyama A."/>
            <person name="Inagaki F."/>
            <person name="Takami H."/>
        </authorList>
    </citation>
    <scope>NUCLEOTIDE SEQUENCE</scope>
    <source>
        <strain evidence="6">Expedition CK06-06</strain>
    </source>
</reference>
<dbReference type="GO" id="GO:0050567">
    <property type="term" value="F:glutaminyl-tRNA synthase (glutamine-hydrolyzing) activity"/>
    <property type="evidence" value="ECO:0007669"/>
    <property type="project" value="TreeGrafter"/>
</dbReference>
<dbReference type="NCBIfam" id="TIGR00134">
    <property type="entry name" value="gatE_arch"/>
    <property type="match status" value="1"/>
</dbReference>
<dbReference type="EMBL" id="BART01005990">
    <property type="protein sequence ID" value="GAG56090.1"/>
    <property type="molecule type" value="Genomic_DNA"/>
</dbReference>
<keyword evidence="1" id="KW-0436">Ligase</keyword>
<dbReference type="Pfam" id="PF02938">
    <property type="entry name" value="GAD"/>
    <property type="match status" value="1"/>
</dbReference>
<dbReference type="PANTHER" id="PTHR11659:SF2">
    <property type="entry name" value="GLUTAMYL-TRNA(GLN) AMIDOTRANSFERASE SUBUNIT E"/>
    <property type="match status" value="1"/>
</dbReference>
<dbReference type="InterPro" id="IPR018027">
    <property type="entry name" value="Asn/Gln_amidotransferase"/>
</dbReference>
<dbReference type="HAMAP" id="MF_00588">
    <property type="entry name" value="GatE"/>
    <property type="match status" value="1"/>
</dbReference>
<sequence>GGRALAVKLPKFAGILGRGLQPERRFGTELADQARLYGKVGGIFHTDELPGYGISEEEADKLRSTIGAAEDDAVVFVVGDKERAELALKAVVDRVNQALQGVPEETRRALRDGNTEFMRPLPGAERMYPETDIPPIPITRDRLNRIRRKLPELPEQKVKRFIKEYHLSQNLASRISLSENVALFEEIVKECFADPTCRVDPTLVASTLEETLVSLRRDGVPVENLNKKHLEGTFKLLSLRKITKESIPQILSALARKPREKVEKILDELGLKAMSMRELEGLVSGIVDNNIEMVREQGEKSHKKLMGVVMKEVRGKADGQLVSKLLQKKIKRCLSK</sequence>
<dbReference type="InterPro" id="IPR004115">
    <property type="entry name" value="GAD-like_sf"/>
</dbReference>
<dbReference type="InterPro" id="IPR023168">
    <property type="entry name" value="GatB_Yqey_C_2"/>
</dbReference>
<dbReference type="InterPro" id="IPR003789">
    <property type="entry name" value="Asn/Gln_tRNA_amidoTrase-B-like"/>
</dbReference>
<dbReference type="GO" id="GO:0004812">
    <property type="term" value="F:aminoacyl-tRNA ligase activity"/>
    <property type="evidence" value="ECO:0007669"/>
    <property type="project" value="InterPro"/>
</dbReference>
<dbReference type="AlphaFoldDB" id="X0YJF0"/>
<evidence type="ECO:0000256" key="1">
    <source>
        <dbReference type="ARBA" id="ARBA00022598"/>
    </source>
</evidence>
<evidence type="ECO:0000313" key="6">
    <source>
        <dbReference type="EMBL" id="GAG56090.1"/>
    </source>
</evidence>
<dbReference type="Gene3D" id="3.30.1360.30">
    <property type="entry name" value="GAD-like domain"/>
    <property type="match status" value="1"/>
</dbReference>
<gene>
    <name evidence="6" type="ORF">S01H4_13618</name>
</gene>
<dbReference type="GO" id="GO:0006412">
    <property type="term" value="P:translation"/>
    <property type="evidence" value="ECO:0007669"/>
    <property type="project" value="UniProtKB-KW"/>
</dbReference>
<proteinExistence type="inferred from homology"/>
<dbReference type="InterPro" id="IPR014746">
    <property type="entry name" value="Gln_synth/guanido_kin_cat_dom"/>
</dbReference>
<keyword evidence="3" id="KW-0067">ATP-binding</keyword>
<keyword evidence="2" id="KW-0547">Nucleotide-binding</keyword>
<dbReference type="GO" id="GO:0005524">
    <property type="term" value="F:ATP binding"/>
    <property type="evidence" value="ECO:0007669"/>
    <property type="project" value="UniProtKB-KW"/>
</dbReference>
<protein>
    <recommendedName>
        <fullName evidence="5">Asn/Gln amidotransferase domain-containing protein</fullName>
    </recommendedName>
</protein>
<accession>X0YJF0</accession>
<dbReference type="Gene3D" id="1.10.10.410">
    <property type="match status" value="1"/>
</dbReference>
<dbReference type="InterPro" id="IPR004414">
    <property type="entry name" value="GatE"/>
</dbReference>
<dbReference type="SUPFAM" id="SSF89095">
    <property type="entry name" value="GatB/YqeY motif"/>
    <property type="match status" value="2"/>
</dbReference>
<evidence type="ECO:0000259" key="5">
    <source>
        <dbReference type="SMART" id="SM00845"/>
    </source>
</evidence>
<feature type="non-terminal residue" evidence="6">
    <location>
        <position position="1"/>
    </location>
</feature>
<dbReference type="InterPro" id="IPR029351">
    <property type="entry name" value="GAD_dom"/>
</dbReference>